<name>A0ACB8VXF4_9TELE</name>
<proteinExistence type="predicted"/>
<evidence type="ECO:0000313" key="1">
    <source>
        <dbReference type="EMBL" id="KAI3360281.1"/>
    </source>
</evidence>
<accession>A0ACB8VXF4</accession>
<dbReference type="EMBL" id="CM041547">
    <property type="protein sequence ID" value="KAI3360281.1"/>
    <property type="molecule type" value="Genomic_DNA"/>
</dbReference>
<gene>
    <name evidence="1" type="ORF">L3Q82_014589</name>
</gene>
<evidence type="ECO:0000313" key="2">
    <source>
        <dbReference type="Proteomes" id="UP000831701"/>
    </source>
</evidence>
<comment type="caution">
    <text evidence="1">The sequence shown here is derived from an EMBL/GenBank/DDBJ whole genome shotgun (WGS) entry which is preliminary data.</text>
</comment>
<protein>
    <submittedName>
        <fullName evidence="1">Uncharacterized protein</fullName>
    </submittedName>
</protein>
<organism evidence="1 2">
    <name type="scientific">Scortum barcoo</name>
    <name type="common">barcoo grunter</name>
    <dbReference type="NCBI Taxonomy" id="214431"/>
    <lineage>
        <taxon>Eukaryota</taxon>
        <taxon>Metazoa</taxon>
        <taxon>Chordata</taxon>
        <taxon>Craniata</taxon>
        <taxon>Vertebrata</taxon>
        <taxon>Euteleostomi</taxon>
        <taxon>Actinopterygii</taxon>
        <taxon>Neopterygii</taxon>
        <taxon>Teleostei</taxon>
        <taxon>Neoteleostei</taxon>
        <taxon>Acanthomorphata</taxon>
        <taxon>Eupercaria</taxon>
        <taxon>Centrarchiformes</taxon>
        <taxon>Terapontoidei</taxon>
        <taxon>Terapontidae</taxon>
        <taxon>Scortum</taxon>
    </lineage>
</organism>
<reference evidence="1" key="1">
    <citation type="submission" date="2022-04" db="EMBL/GenBank/DDBJ databases">
        <title>Jade perch genome.</title>
        <authorList>
            <person name="Chao B."/>
        </authorList>
    </citation>
    <scope>NUCLEOTIDE SEQUENCE</scope>
    <source>
        <strain evidence="1">CB-2022</strain>
    </source>
</reference>
<keyword evidence="2" id="KW-1185">Reference proteome</keyword>
<sequence length="3082" mass="338399">MMMMTTTMMMIMKDQNAELQTFETYDDDDDDDNDDDDDDDDYHKGSVCSYCEFCEHCDSCDKCPCEEGDKSEHCDDCEAVEAHCTRSRCAVSVLCVLPVKLFVSLDWNRTWYAANPDLTQCFQNTVLVWLPCLYLWICAPVYFIYLRSHDHGYICMSHLNKAKTYNQQLAFYCGLSAGQMFSILSGKEVMAAVFPLPSTSSVQPYWASACALQLLATLLIQYERMKGVQSSGVMLIYWLLALLCATVTFRSKILQALDQVSLKATWDFWTLHGVCVEVHHLLYLLRSAAGCSGPIRLSLTDQPPLFSQAVKDSNPCPEPGASFLSRITFWWITRMMMMGYKRPLEEKDLWSLNPEDCSHRVVPQLVRRWNTECQKVKRTEQKTLYSPKRVPHSEGKEDRAVEEAEILIVKAPQKTKEPSLFWALCLTFGPYFLISCLYKIIQDILMFVGPEILRLLIRFFNNSNAPSWQGFFYTALLFICTCVQSLILQKYFHVCFVSGMRLRTAIIGAVYRKALVISSAARRTSTVGEIVNLMSVDAQRFMDLITYINMVWSAPLQVVLALYFLWQNLGPSVLAGVAVMVLMVPVNAVIAMKTKTYQLILCPLVAFCDLYFLKPFVHVCVEQVAQMKSKDSRIKLMNEMLNGIKVLKLYAWELAFKDKVSEIRESELRVLKKAAYLGAMSTFTWVCAPFLVALSTFTVYVLIDERNVLDAQKAFVSLALFNILRFPLNMLPMVISSMVQASVSLKRLRVFLSHEELQEDSVDHKAIAGSPYCISIEDGVFSWSRTESPTLKKLNVRVPEGSLVAVVGHVGSGKSSLLSALLGEMDKLEGTVAVKGSVAYVPQQAWIQNSTLKDNIMFGQERREAWYQRVVEACALQPDLEILPAGDKTEIGEKGVNLSGGQKQRVSMARAVYCDRAIYLLDDPLSAVDAHVGKHIFDQVIGPQGLLKGKTRVLVTHGLSYLPQTDLILVMVDGEITEMGSYQQLMATEGAFAEFQRTYAAVDHTDNNESVPKSGTKGLENGSATGLVGRYLSIGPLGDLALQMGFDITYNKSLSGLGKLIITRLALKSLFSCTSRVLCVSLYCSMCKQQSGCQQCVQTVPDGQGGQGAEQEEQESPEVGKLTEADKASTGRVKLSVFWAYLKAIGMLLSCISLLLFLTHHLVSLFSNYWLSLWTDDPVVNGTQPHRRMRLGVYGALGLSQGVAVFGYSLSMSVGGILASRCLHQSMLYDVLRSPMSFFERTPSGNLVNRFAKEMDTIDSVIPSIIKMFMGSMFNVLGACVIILIATPLVAIIIPFLGLLYFFVQRFYVASSRQLKRLESVSRSPIYTHFNETLLGTSVIRAFGEQKRFIHESDQRVDHNQKAYYPSIVANRWLAIRLEFVGNVIVSFAALFAVIARESLSPGIMGLAISYALQLTASLTWLVRMSSDVETNIVAVEKVKEYSDTEKEAEWKHESSSLPTGWPTEGSIDIKGFGLRYRHDLDLAIRNITINIKGGEKVGIVGRTGAGKSSLTLGLFRIIEAAEGHIFIDGVDIAHLGLHELRSRITIIPQDPVLFSGTLRMNLDPFDSYSDEEVWRALEYSHLKSFVSGLPNKLSHECSEGGENLSVGQRQLLCLARALLRKTKVLVLDEATAAVDMETDNLIQSTIRSQFEECTVLTIAHRLNTIMDYTRVLVLDKGEMAEFDSPSNLIAERGAFYKMAKDAGLFSWPMDLTPASGFKRRPAASSSPSGVREIARSPPPCSPSLSLSSPSSDPSSPLSTSSSVCANSSVYQNHVKGPTHGTEVARVSSTSSSLATQSLSTPTPNTSLDSIPHTSVQPCVDSEEETEKREMYDPFHPTEGVKGEEGEGEKYDPFDPTGSPASDTDDRSDIVRGIKRHAERGNDEEKEEEPPDSTDTLTDLPSPHLATQLHLRRRVDCSISKAGEQSVDSDHSEIEEGEIVGAADRDGSNKRPAGEILPLNSPNVSFFGSKPERILRVLDGDGFVSVRAEGNWEEDREPEDEPVVGVEDLRRKLVSRRKERYLSFPASSPLSPQPLPPPSHAPASAPSSPLTPPVEQASKSRKSSKGSKDRDRQKSKDRKAGEKEERRKKRRKDKQGGRERSKEKERGHKTVKEVKGMRSSRSSSRKRKKRRHSSPEASQSCNSSGRGGHARHSFSSLSEERHRERERDKDRERDRIRDKDRERDRERGREREQNRTSSRRRDERDQDSSSRKKERERKGRQHSSSKERGISKRSKRSREKRDTDRDRQRERDRRRDGRPVVPPSIQDLNGSDLFAIKRTITVTTTTTTTTVPGSPRLTTTSPCRPTQESDKPHKRKKKRKWHSAGEVEDQGSCRSRSQSLSPPRYSYESDRYSDKLEIDVLSLDGEALDSDYPSLEDTPPAALPPEPPVPSPKTKTAPKTGRHHPKKKSRTLKKIGQSESSSSSSNRTNSKCLSSLTVTSGSASVSSGLPSAKRARKIGKDKDRDKGSRKDLSRSGKSKKEGGSGSRKGKLQSKVSVLVREGVSSTTGASVGSGKLGMDLLGPGGTGGGPGGSVVGGSIAVVFCRDNESRSPFLKPCSEPLSLASRSKDLGAMGKRSSLAAPPSSLTSPAGLKSKKTKPSSITSTSSSASSPSSSLATKRRRRLAKKTREKSGVAGMTAADGSQTKNTSEGWGGGSLDGQSAVGDGNKSVSPHIGQAGPAPCSSSSSSSSSSSTSVLPPSSSPPHTPPPTMPPLRDTRESSPDSQTVDSSCKTPDPSFLAEDCPTQTSPTIPVSSPSSLSTPQGAGLNIALSTPTAKPPPPDDAPKSLASPPCSSSSAGCGLTSLSMPPSSSDPSSSSVSSSSANKPPPPPPPPAAPALPWSLQTGVDCTTGGVLALTALLFKMEEANIASRAKAQEFIQATSQILSQANQSQAQQHAPPSSAASSSSQIPPPPSLPPPPGLSPAQFILHSSLPLVGCTKTPPSLLHPSIGGGCAQTPPSIIPVGLSGVTGSSGDSGWDNESKDPDKYLKKLHTQERAVEEVKLAIKPYYQRKDINKDEYKDILRKAVHKICHSRTGEINPVKVSNLVKLYVQRYKYFRKHGRKMDEEERDDREPGALHSSA</sequence>
<dbReference type="Proteomes" id="UP000831701">
    <property type="component" value="Chromosome 17"/>
</dbReference>